<name>A0A0L0S085_ALLM3</name>
<keyword evidence="5" id="KW-1185">Reference proteome</keyword>
<dbReference type="Proteomes" id="UP000054350">
    <property type="component" value="Unassembled WGS sequence"/>
</dbReference>
<gene>
    <name evidence="4" type="ORF">AMAG_17817</name>
</gene>
<dbReference type="GO" id="GO:0016887">
    <property type="term" value="F:ATP hydrolysis activity"/>
    <property type="evidence" value="ECO:0007669"/>
    <property type="project" value="InterPro"/>
</dbReference>
<proteinExistence type="predicted"/>
<feature type="domain" description="ATPase AAA-type core" evidence="3">
    <location>
        <begin position="58"/>
        <end position="175"/>
    </location>
</feature>
<dbReference type="OrthoDB" id="39734at2759"/>
<dbReference type="InterPro" id="IPR003959">
    <property type="entry name" value="ATPase_AAA_core"/>
</dbReference>
<dbReference type="PANTHER" id="PTHR45644:SF56">
    <property type="entry name" value="AAA ATPASE, PUTATIVE (AFU_ORTHOLOGUE AFUA_2G12920)-RELATED"/>
    <property type="match status" value="1"/>
</dbReference>
<dbReference type="Gene3D" id="1.10.8.60">
    <property type="match status" value="1"/>
</dbReference>
<dbReference type="EMBL" id="GG745329">
    <property type="protein sequence ID" value="KNE55744.1"/>
    <property type="molecule type" value="Genomic_DNA"/>
</dbReference>
<evidence type="ECO:0000313" key="5">
    <source>
        <dbReference type="Proteomes" id="UP000054350"/>
    </source>
</evidence>
<dbReference type="SUPFAM" id="SSF52540">
    <property type="entry name" value="P-loop containing nucleoside triphosphate hydrolases"/>
    <property type="match status" value="1"/>
</dbReference>
<evidence type="ECO:0000256" key="2">
    <source>
        <dbReference type="ARBA" id="ARBA00022840"/>
    </source>
</evidence>
<evidence type="ECO:0000313" key="4">
    <source>
        <dbReference type="EMBL" id="KNE55744.1"/>
    </source>
</evidence>
<accession>A0A0L0S085</accession>
<evidence type="ECO:0000259" key="3">
    <source>
        <dbReference type="Pfam" id="PF00004"/>
    </source>
</evidence>
<organism evidence="4 5">
    <name type="scientific">Allomyces macrogynus (strain ATCC 38327)</name>
    <name type="common">Allomyces javanicus var. macrogynus</name>
    <dbReference type="NCBI Taxonomy" id="578462"/>
    <lineage>
        <taxon>Eukaryota</taxon>
        <taxon>Fungi</taxon>
        <taxon>Fungi incertae sedis</taxon>
        <taxon>Blastocladiomycota</taxon>
        <taxon>Blastocladiomycetes</taxon>
        <taxon>Blastocladiales</taxon>
        <taxon>Blastocladiaceae</taxon>
        <taxon>Allomyces</taxon>
    </lineage>
</organism>
<dbReference type="InterPro" id="IPR051701">
    <property type="entry name" value="Mito_OM_Translocase_MSP1"/>
</dbReference>
<protein>
    <recommendedName>
        <fullName evidence="3">ATPase AAA-type core domain-containing protein</fullName>
    </recommendedName>
</protein>
<keyword evidence="1" id="KW-0547">Nucleotide-binding</keyword>
<evidence type="ECO:0000256" key="1">
    <source>
        <dbReference type="ARBA" id="ARBA00022741"/>
    </source>
</evidence>
<dbReference type="Gene3D" id="3.40.50.300">
    <property type="entry name" value="P-loop containing nucleotide triphosphate hydrolases"/>
    <property type="match status" value="1"/>
</dbReference>
<dbReference type="VEuPathDB" id="FungiDB:AMAG_17817"/>
<dbReference type="eggNOG" id="KOG0737">
    <property type="taxonomic scope" value="Eukaryota"/>
</dbReference>
<dbReference type="Pfam" id="PF00004">
    <property type="entry name" value="AAA"/>
    <property type="match status" value="1"/>
</dbReference>
<keyword evidence="2" id="KW-0067">ATP-binding</keyword>
<dbReference type="OMA" id="REPRIGC"/>
<dbReference type="PANTHER" id="PTHR45644">
    <property type="entry name" value="AAA ATPASE, PUTATIVE (AFU_ORTHOLOGUE AFUA_2G12920)-RELATED-RELATED"/>
    <property type="match status" value="1"/>
</dbReference>
<reference evidence="5" key="2">
    <citation type="submission" date="2009-11" db="EMBL/GenBank/DDBJ databases">
        <title>The Genome Sequence of Allomyces macrogynus strain ATCC 38327.</title>
        <authorList>
            <consortium name="The Broad Institute Genome Sequencing Platform"/>
            <person name="Russ C."/>
            <person name="Cuomo C."/>
            <person name="Shea T."/>
            <person name="Young S.K."/>
            <person name="Zeng Q."/>
            <person name="Koehrsen M."/>
            <person name="Haas B."/>
            <person name="Borodovsky M."/>
            <person name="Guigo R."/>
            <person name="Alvarado L."/>
            <person name="Berlin A."/>
            <person name="Borenstein D."/>
            <person name="Chen Z."/>
            <person name="Engels R."/>
            <person name="Freedman E."/>
            <person name="Gellesch M."/>
            <person name="Goldberg J."/>
            <person name="Griggs A."/>
            <person name="Gujja S."/>
            <person name="Heiman D."/>
            <person name="Hepburn T."/>
            <person name="Howarth C."/>
            <person name="Jen D."/>
            <person name="Larson L."/>
            <person name="Lewis B."/>
            <person name="Mehta T."/>
            <person name="Park D."/>
            <person name="Pearson M."/>
            <person name="Roberts A."/>
            <person name="Saif S."/>
            <person name="Shenoy N."/>
            <person name="Sisk P."/>
            <person name="Stolte C."/>
            <person name="Sykes S."/>
            <person name="Walk T."/>
            <person name="White J."/>
            <person name="Yandava C."/>
            <person name="Burger G."/>
            <person name="Gray M.W."/>
            <person name="Holland P.W.H."/>
            <person name="King N."/>
            <person name="Lang F.B.F."/>
            <person name="Roger A.J."/>
            <person name="Ruiz-Trillo I."/>
            <person name="Lander E."/>
            <person name="Nusbaum C."/>
        </authorList>
    </citation>
    <scope>NUCLEOTIDE SEQUENCE [LARGE SCALE GENOMIC DNA]</scope>
    <source>
        <strain evidence="5">ATCC 38327</strain>
    </source>
</reference>
<dbReference type="STRING" id="578462.A0A0L0S085"/>
<dbReference type="AlphaFoldDB" id="A0A0L0S085"/>
<dbReference type="InterPro" id="IPR027417">
    <property type="entry name" value="P-loop_NTPase"/>
</dbReference>
<dbReference type="GO" id="GO:0005741">
    <property type="term" value="C:mitochondrial outer membrane"/>
    <property type="evidence" value="ECO:0007669"/>
    <property type="project" value="TreeGrafter"/>
</dbReference>
<reference evidence="4 5" key="1">
    <citation type="submission" date="2009-11" db="EMBL/GenBank/DDBJ databases">
        <title>Annotation of Allomyces macrogynus ATCC 38327.</title>
        <authorList>
            <consortium name="The Broad Institute Genome Sequencing Platform"/>
            <person name="Russ C."/>
            <person name="Cuomo C."/>
            <person name="Burger G."/>
            <person name="Gray M.W."/>
            <person name="Holland P.W.H."/>
            <person name="King N."/>
            <person name="Lang F.B.F."/>
            <person name="Roger A.J."/>
            <person name="Ruiz-Trillo I."/>
            <person name="Young S.K."/>
            <person name="Zeng Q."/>
            <person name="Gargeya S."/>
            <person name="Fitzgerald M."/>
            <person name="Haas B."/>
            <person name="Abouelleil A."/>
            <person name="Alvarado L."/>
            <person name="Arachchi H.M."/>
            <person name="Berlin A."/>
            <person name="Chapman S.B."/>
            <person name="Gearin G."/>
            <person name="Goldberg J."/>
            <person name="Griggs A."/>
            <person name="Gujja S."/>
            <person name="Hansen M."/>
            <person name="Heiman D."/>
            <person name="Howarth C."/>
            <person name="Larimer J."/>
            <person name="Lui A."/>
            <person name="MacDonald P.J.P."/>
            <person name="McCowen C."/>
            <person name="Montmayeur A."/>
            <person name="Murphy C."/>
            <person name="Neiman D."/>
            <person name="Pearson M."/>
            <person name="Priest M."/>
            <person name="Roberts A."/>
            <person name="Saif S."/>
            <person name="Shea T."/>
            <person name="Sisk P."/>
            <person name="Stolte C."/>
            <person name="Sykes S."/>
            <person name="Wortman J."/>
            <person name="Nusbaum C."/>
            <person name="Birren B."/>
        </authorList>
    </citation>
    <scope>NUCLEOTIDE SEQUENCE [LARGE SCALE GENOMIC DNA]</scope>
    <source>
        <strain evidence="4 5">ATCC 38327</strain>
    </source>
</reference>
<sequence length="222" mass="25140">MGNFLYKVVMLGNVKDRLDNVVDHDAAKRVLHMLIQLPIQHCDQFQHSTLAKTGCLGVLMYSPLGMGKTMLACVTAKDASACFMAMNPLDVKHMAHGQMEQFIKGLFKMVRMNALCIMFLGVVDVLFNKCDFDHKGYHCDLLNEFCLQWDGIKLSSGIIVVGMTNRPFDLDDVVLCWFSHCMLMDMPMPEEQHVQVVRLLADKMLDLPNLIDDLMPCMCGYL</sequence>
<dbReference type="GO" id="GO:0005524">
    <property type="term" value="F:ATP binding"/>
    <property type="evidence" value="ECO:0007669"/>
    <property type="project" value="UniProtKB-KW"/>
</dbReference>